<dbReference type="Proteomes" id="UP000663929">
    <property type="component" value="Chromosome"/>
</dbReference>
<keyword evidence="1" id="KW-0472">Membrane</keyword>
<evidence type="ECO:0000313" key="3">
    <source>
        <dbReference type="Proteomes" id="UP000663929"/>
    </source>
</evidence>
<organism evidence="2 3">
    <name type="scientific">Sulfidibacter corallicola</name>
    <dbReference type="NCBI Taxonomy" id="2818388"/>
    <lineage>
        <taxon>Bacteria</taxon>
        <taxon>Pseudomonadati</taxon>
        <taxon>Acidobacteriota</taxon>
        <taxon>Holophagae</taxon>
        <taxon>Acanthopleuribacterales</taxon>
        <taxon>Acanthopleuribacteraceae</taxon>
        <taxon>Sulfidibacter</taxon>
    </lineage>
</organism>
<keyword evidence="1" id="KW-0812">Transmembrane</keyword>
<proteinExistence type="predicted"/>
<keyword evidence="1" id="KW-1133">Transmembrane helix</keyword>
<keyword evidence="3" id="KW-1185">Reference proteome</keyword>
<evidence type="ECO:0000256" key="1">
    <source>
        <dbReference type="SAM" id="Phobius"/>
    </source>
</evidence>
<name>A0A8A4TQ80_SULCO</name>
<dbReference type="RefSeq" id="WP_237381216.1">
    <property type="nucleotide sequence ID" value="NZ_CP071793.1"/>
</dbReference>
<sequence length="262" mass="27759">MLELFQASLAWANLPITVLLGLILVYWLFVILGFVGMDSLDVDVETDVGFDADLDAGADVQVDVDAGMDAGIDAGMDAGIDAGVDADFDAGIDADADMDAGADADAHAHGHAGALNGFLAFMNLAHVPLMVVLSVQILVMWVVQMSANKILGWNSQLLGFALYIPNFLASLIVTKIVTTPIAKMFKALHDSHDAIDTVVGHECLLISSAGPDLLGQGRVQTQGAPMLVSVRTREGKVSEGSKAIILEKAETGNFYYIERLND</sequence>
<accession>A0A8A4TQ80</accession>
<reference evidence="2" key="1">
    <citation type="submission" date="2021-03" db="EMBL/GenBank/DDBJ databases">
        <title>Acanthopleuribacteraceae sp. M133.</title>
        <authorList>
            <person name="Wang G."/>
        </authorList>
    </citation>
    <scope>NUCLEOTIDE SEQUENCE</scope>
    <source>
        <strain evidence="2">M133</strain>
    </source>
</reference>
<evidence type="ECO:0000313" key="2">
    <source>
        <dbReference type="EMBL" id="QTD51081.1"/>
    </source>
</evidence>
<feature type="transmembrane region" description="Helical" evidence="1">
    <location>
        <begin position="155"/>
        <end position="177"/>
    </location>
</feature>
<protein>
    <submittedName>
        <fullName evidence="2">DUF1449 family protein</fullName>
    </submittedName>
</protein>
<feature type="transmembrane region" description="Helical" evidence="1">
    <location>
        <begin position="12"/>
        <end position="35"/>
    </location>
</feature>
<dbReference type="EMBL" id="CP071793">
    <property type="protein sequence ID" value="QTD51081.1"/>
    <property type="molecule type" value="Genomic_DNA"/>
</dbReference>
<gene>
    <name evidence="2" type="ORF">J3U87_01310</name>
</gene>
<feature type="transmembrane region" description="Helical" evidence="1">
    <location>
        <begin position="118"/>
        <end position="143"/>
    </location>
</feature>
<dbReference type="KEGG" id="scor:J3U87_01310"/>
<dbReference type="AlphaFoldDB" id="A0A8A4TQ80"/>